<name>A0A2Z6S225_9GLOM</name>
<feature type="signal peptide" evidence="2">
    <location>
        <begin position="1"/>
        <end position="22"/>
    </location>
</feature>
<reference evidence="3 5" key="1">
    <citation type="submission" date="2017-11" db="EMBL/GenBank/DDBJ databases">
        <title>The genome of Rhizophagus clarus HR1 reveals common genetic basis of auxotrophy among arbuscular mycorrhizal fungi.</title>
        <authorList>
            <person name="Kobayashi Y."/>
        </authorList>
    </citation>
    <scope>NUCLEOTIDE SEQUENCE [LARGE SCALE GENOMIC DNA]</scope>
    <source>
        <strain evidence="3 5">HR1</strain>
    </source>
</reference>
<protein>
    <submittedName>
        <fullName evidence="4">S8 family peptidase</fullName>
    </submittedName>
</protein>
<dbReference type="AlphaFoldDB" id="A0A2Z6S225"/>
<dbReference type="OrthoDB" id="5518345at2759"/>
<dbReference type="Proteomes" id="UP000247702">
    <property type="component" value="Unassembled WGS sequence"/>
</dbReference>
<evidence type="ECO:0000313" key="4">
    <source>
        <dbReference type="EMBL" id="GES93870.1"/>
    </source>
</evidence>
<feature type="chain" id="PRO_5036060183" evidence="2">
    <location>
        <begin position="23"/>
        <end position="111"/>
    </location>
</feature>
<dbReference type="GO" id="GO:0004866">
    <property type="term" value="F:endopeptidase inhibitor activity"/>
    <property type="evidence" value="ECO:0007669"/>
    <property type="project" value="TreeGrafter"/>
</dbReference>
<evidence type="ECO:0000313" key="5">
    <source>
        <dbReference type="Proteomes" id="UP000247702"/>
    </source>
</evidence>
<comment type="similarity">
    <text evidence="1">Belongs to the protease inhibitor I9 family.</text>
</comment>
<evidence type="ECO:0000256" key="2">
    <source>
        <dbReference type="SAM" id="SignalP"/>
    </source>
</evidence>
<keyword evidence="5" id="KW-1185">Reference proteome</keyword>
<dbReference type="GO" id="GO:0042144">
    <property type="term" value="P:vacuole fusion, non-autophagic"/>
    <property type="evidence" value="ECO:0007669"/>
    <property type="project" value="TreeGrafter"/>
</dbReference>
<evidence type="ECO:0000256" key="1">
    <source>
        <dbReference type="ARBA" id="ARBA00038069"/>
    </source>
</evidence>
<gene>
    <name evidence="4" type="ORF">RCL2_002061500</name>
    <name evidence="3" type="ORF">RclHR1_08710006</name>
</gene>
<dbReference type="PANTHER" id="PTHR28288">
    <property type="entry name" value="PROTEASE B INHIBITOR 2"/>
    <property type="match status" value="1"/>
</dbReference>
<keyword evidence="2" id="KW-0732">Signal</keyword>
<organism evidence="3 5">
    <name type="scientific">Rhizophagus clarus</name>
    <dbReference type="NCBI Taxonomy" id="94130"/>
    <lineage>
        <taxon>Eukaryota</taxon>
        <taxon>Fungi</taxon>
        <taxon>Fungi incertae sedis</taxon>
        <taxon>Mucoromycota</taxon>
        <taxon>Glomeromycotina</taxon>
        <taxon>Glomeromycetes</taxon>
        <taxon>Glomerales</taxon>
        <taxon>Glomeraceae</taxon>
        <taxon>Rhizophagus</taxon>
    </lineage>
</organism>
<sequence>MFRKIFFLTIVFAVFYIVVTRPELPQSETSPFNKPAAKRYIIMFQPETSEEIMNDIKSEIVNHGGTIYQEYFIIKGIAAEIPESSESFVQTLKTNPNIKSMEEDQLVHTMK</sequence>
<dbReference type="InterPro" id="IPR037045">
    <property type="entry name" value="S8pro/Inhibitor_I9_sf"/>
</dbReference>
<dbReference type="PANTHER" id="PTHR28288:SF2">
    <property type="entry name" value="PROTEASE B INHIBITOR 2"/>
    <property type="match status" value="1"/>
</dbReference>
<proteinExistence type="inferred from homology"/>
<accession>A0A2Z6S225</accession>
<evidence type="ECO:0000313" key="3">
    <source>
        <dbReference type="EMBL" id="GBC09254.1"/>
    </source>
</evidence>
<dbReference type="InterPro" id="IPR052471">
    <property type="entry name" value="PBI_I9"/>
</dbReference>
<reference evidence="4" key="2">
    <citation type="submission" date="2019-10" db="EMBL/GenBank/DDBJ databases">
        <title>Conservation and host-specific expression of non-tandemly repeated heterogenous ribosome RNA gene in arbuscular mycorrhizal fungi.</title>
        <authorList>
            <person name="Maeda T."/>
            <person name="Kobayashi Y."/>
            <person name="Nakagawa T."/>
            <person name="Ezawa T."/>
            <person name="Yamaguchi K."/>
            <person name="Bino T."/>
            <person name="Nishimoto Y."/>
            <person name="Shigenobu S."/>
            <person name="Kawaguchi M."/>
        </authorList>
    </citation>
    <scope>NUCLEOTIDE SEQUENCE</scope>
    <source>
        <strain evidence="4">HR1</strain>
    </source>
</reference>
<dbReference type="SUPFAM" id="SSF54897">
    <property type="entry name" value="Protease propeptides/inhibitors"/>
    <property type="match status" value="1"/>
</dbReference>
<dbReference type="EMBL" id="BEXD01004283">
    <property type="protein sequence ID" value="GBC09254.1"/>
    <property type="molecule type" value="Genomic_DNA"/>
</dbReference>
<comment type="caution">
    <text evidence="3">The sequence shown here is derived from an EMBL/GenBank/DDBJ whole genome shotgun (WGS) entry which is preliminary data.</text>
</comment>
<dbReference type="Gene3D" id="3.30.70.80">
    <property type="entry name" value="Peptidase S8 propeptide/proteinase inhibitor I9"/>
    <property type="match status" value="1"/>
</dbReference>
<dbReference type="EMBL" id="BLAL01000229">
    <property type="protein sequence ID" value="GES93870.1"/>
    <property type="molecule type" value="Genomic_DNA"/>
</dbReference>
<dbReference type="Proteomes" id="UP000615446">
    <property type="component" value="Unassembled WGS sequence"/>
</dbReference>